<protein>
    <submittedName>
        <fullName evidence="1">Uncharacterized protein</fullName>
    </submittedName>
</protein>
<organism evidence="1 2">
    <name type="scientific">Hypsizygus marmoreus</name>
    <name type="common">White beech mushroom</name>
    <name type="synonym">Agaricus marmoreus</name>
    <dbReference type="NCBI Taxonomy" id="39966"/>
    <lineage>
        <taxon>Eukaryota</taxon>
        <taxon>Fungi</taxon>
        <taxon>Dikarya</taxon>
        <taxon>Basidiomycota</taxon>
        <taxon>Agaricomycotina</taxon>
        <taxon>Agaricomycetes</taxon>
        <taxon>Agaricomycetidae</taxon>
        <taxon>Agaricales</taxon>
        <taxon>Tricholomatineae</taxon>
        <taxon>Lyophyllaceae</taxon>
        <taxon>Hypsizygus</taxon>
    </lineage>
</organism>
<dbReference type="EMBL" id="LUEZ02000010">
    <property type="protein sequence ID" value="RDB28886.1"/>
    <property type="molecule type" value="Genomic_DNA"/>
</dbReference>
<comment type="caution">
    <text evidence="1">The sequence shown here is derived from an EMBL/GenBank/DDBJ whole genome shotgun (WGS) entry which is preliminary data.</text>
</comment>
<name>A0A369KD81_HYPMA</name>
<evidence type="ECO:0000313" key="2">
    <source>
        <dbReference type="Proteomes" id="UP000076154"/>
    </source>
</evidence>
<dbReference type="Proteomes" id="UP000076154">
    <property type="component" value="Unassembled WGS sequence"/>
</dbReference>
<dbReference type="OrthoDB" id="3143640at2759"/>
<dbReference type="AlphaFoldDB" id="A0A369KD81"/>
<keyword evidence="2" id="KW-1185">Reference proteome</keyword>
<proteinExistence type="predicted"/>
<dbReference type="InParanoid" id="A0A369KD81"/>
<accession>A0A369KD81</accession>
<reference evidence="1" key="1">
    <citation type="submission" date="2018-04" db="EMBL/GenBank/DDBJ databases">
        <title>Whole genome sequencing of Hypsizygus marmoreus.</title>
        <authorList>
            <person name="Choi I.-G."/>
            <person name="Min B."/>
            <person name="Kim J.-G."/>
            <person name="Kim S."/>
            <person name="Oh Y.-L."/>
            <person name="Kong W.-S."/>
            <person name="Park H."/>
            <person name="Jeong J."/>
            <person name="Song E.-S."/>
        </authorList>
    </citation>
    <scope>NUCLEOTIDE SEQUENCE [LARGE SCALE GENOMIC DNA]</scope>
    <source>
        <strain evidence="1">51987-8</strain>
    </source>
</reference>
<evidence type="ECO:0000313" key="1">
    <source>
        <dbReference type="EMBL" id="RDB28886.1"/>
    </source>
</evidence>
<gene>
    <name evidence="1" type="ORF">Hypma_015522</name>
</gene>
<sequence length="154" mass="16517">MVSVISKPVSLMSTDNVQPKIKLDELGNLCDSIEPFTQLILQSGKSAVRLHCTVPTWSPASDICLDLHDLNELRSRSLLFIHDLLQSLRSSGVSASYCLAPSNSPLCLICAQPPGAGNAQITSTASDLLKNAPLKKRKHVLLADLESGPCLVIT</sequence>